<proteinExistence type="predicted"/>
<accession>A0ABN7UQV2</accession>
<dbReference type="EMBL" id="CAJVQB010004506">
    <property type="protein sequence ID" value="CAG8637757.1"/>
    <property type="molecule type" value="Genomic_DNA"/>
</dbReference>
<dbReference type="Proteomes" id="UP000789901">
    <property type="component" value="Unassembled WGS sequence"/>
</dbReference>
<gene>
    <name evidence="1" type="ORF">GMARGA_LOCUS8675</name>
</gene>
<protein>
    <submittedName>
        <fullName evidence="1">41784_t:CDS:1</fullName>
    </submittedName>
</protein>
<evidence type="ECO:0000313" key="1">
    <source>
        <dbReference type="EMBL" id="CAG8637757.1"/>
    </source>
</evidence>
<comment type="caution">
    <text evidence="1">The sequence shown here is derived from an EMBL/GenBank/DDBJ whole genome shotgun (WGS) entry which is preliminary data.</text>
</comment>
<name>A0ABN7UQV2_GIGMA</name>
<keyword evidence="2" id="KW-1185">Reference proteome</keyword>
<organism evidence="1 2">
    <name type="scientific">Gigaspora margarita</name>
    <dbReference type="NCBI Taxonomy" id="4874"/>
    <lineage>
        <taxon>Eukaryota</taxon>
        <taxon>Fungi</taxon>
        <taxon>Fungi incertae sedis</taxon>
        <taxon>Mucoromycota</taxon>
        <taxon>Glomeromycotina</taxon>
        <taxon>Glomeromycetes</taxon>
        <taxon>Diversisporales</taxon>
        <taxon>Gigasporaceae</taxon>
        <taxon>Gigaspora</taxon>
    </lineage>
</organism>
<sequence length="146" mass="17209">MSEYKENFTTYICMRQIDPRYQTATPNNLAFRLVFSRLQTDKRLREGIYFKTRNGLTELGKVLKKEIQNRQSCIGHYSKHAIIGAIPFSEKLKEINQLLVPLSMFKNTYRDNEYVGNSELNKFQKIKDRGVKNLVFYTDSLLKVEE</sequence>
<reference evidence="1 2" key="1">
    <citation type="submission" date="2021-06" db="EMBL/GenBank/DDBJ databases">
        <authorList>
            <person name="Kallberg Y."/>
            <person name="Tangrot J."/>
            <person name="Rosling A."/>
        </authorList>
    </citation>
    <scope>NUCLEOTIDE SEQUENCE [LARGE SCALE GENOMIC DNA]</scope>
    <source>
        <strain evidence="1 2">120-4 pot B 10/14</strain>
    </source>
</reference>
<evidence type="ECO:0000313" key="2">
    <source>
        <dbReference type="Proteomes" id="UP000789901"/>
    </source>
</evidence>
<feature type="non-terminal residue" evidence="1">
    <location>
        <position position="146"/>
    </location>
</feature>